<protein>
    <submittedName>
        <fullName evidence="1">Uncharacterized protein</fullName>
    </submittedName>
</protein>
<evidence type="ECO:0000313" key="2">
    <source>
        <dbReference type="Proteomes" id="UP000306441"/>
    </source>
</evidence>
<dbReference type="EMBL" id="SSNY01000004">
    <property type="protein sequence ID" value="THF57726.1"/>
    <property type="molecule type" value="Genomic_DNA"/>
</dbReference>
<dbReference type="RefSeq" id="WP_136355981.1">
    <property type="nucleotide sequence ID" value="NZ_SSNY01000004.1"/>
</dbReference>
<gene>
    <name evidence="1" type="ORF">E6C48_08215</name>
</gene>
<dbReference type="Proteomes" id="UP000306441">
    <property type="component" value="Unassembled WGS sequence"/>
</dbReference>
<sequence>MAQHIAEKLRITAALLGAVSRKDLAAAFRRANPETSFDLGRADKWLQGRSQPRQLSVYEDWARVLDLDRPGAWVAQSALEAFVEAICERHGIDRSELERRMGAQISSPHLVDQGTDATLSGSYACYSKALSPYYRGQLIRSTVSIKMDTRTHGMSATYTEALPTGSFVMTGAVTLAKRGLYIHLREAGGDAQFFLSLFLPSPPGSVLAGYMCGTTIIGPEPLPSAARIILIRLPSSATPPDGWGGYLQPSESLVEDLRALGIGLDGDGRSLDRELWQFLDEDGSAGPCQVSEASFRSIVGVFDRHWLRHQA</sequence>
<organism evidence="1 2">
    <name type="scientific">Ollibium composti</name>
    <dbReference type="NCBI Taxonomy" id="2675109"/>
    <lineage>
        <taxon>Bacteria</taxon>
        <taxon>Pseudomonadati</taxon>
        <taxon>Pseudomonadota</taxon>
        <taxon>Alphaproteobacteria</taxon>
        <taxon>Hyphomicrobiales</taxon>
        <taxon>Phyllobacteriaceae</taxon>
        <taxon>Ollibium</taxon>
    </lineage>
</organism>
<evidence type="ECO:0000313" key="1">
    <source>
        <dbReference type="EMBL" id="THF57726.1"/>
    </source>
</evidence>
<comment type="caution">
    <text evidence="1">The sequence shown here is derived from an EMBL/GenBank/DDBJ whole genome shotgun (WGS) entry which is preliminary data.</text>
</comment>
<accession>A0ABY2Q7L5</accession>
<keyword evidence="2" id="KW-1185">Reference proteome</keyword>
<proteinExistence type="predicted"/>
<reference evidence="1 2" key="1">
    <citation type="submission" date="2019-04" db="EMBL/GenBank/DDBJ databases">
        <title>Mesorhizobium composti sp. nov., isolated from compost.</title>
        <authorList>
            <person name="Lin S.-Y."/>
            <person name="Hameed A."/>
            <person name="Hsieh Y.-T."/>
            <person name="Young C.-C."/>
        </authorList>
    </citation>
    <scope>NUCLEOTIDE SEQUENCE [LARGE SCALE GENOMIC DNA]</scope>
    <source>
        <strain evidence="1 2">CC-YTH430</strain>
    </source>
</reference>
<name>A0ABY2Q7L5_9HYPH</name>